<dbReference type="GO" id="GO:0005743">
    <property type="term" value="C:mitochondrial inner membrane"/>
    <property type="evidence" value="ECO:0007669"/>
    <property type="project" value="UniProtKB-SubCell"/>
</dbReference>
<dbReference type="Pfam" id="PF12597">
    <property type="entry name" value="Cox20"/>
    <property type="match status" value="1"/>
</dbReference>
<evidence type="ECO:0000313" key="13">
    <source>
        <dbReference type="EMBL" id="KAF2144388.1"/>
    </source>
</evidence>
<comment type="subcellular location">
    <subcellularLocation>
        <location evidence="1 9">Mitochondrion inner membrane</location>
    </subcellularLocation>
</comment>
<evidence type="ECO:0000256" key="12">
    <source>
        <dbReference type="SAM" id="Phobius"/>
    </source>
</evidence>
<dbReference type="GO" id="GO:0033617">
    <property type="term" value="P:mitochondrial respiratory chain complex IV assembly"/>
    <property type="evidence" value="ECO:0007669"/>
    <property type="project" value="InterPro"/>
</dbReference>
<name>A0A6A6BL44_9PEZI</name>
<dbReference type="Proteomes" id="UP000799438">
    <property type="component" value="Unassembled WGS sequence"/>
</dbReference>
<keyword evidence="14" id="KW-1185">Reference proteome</keyword>
<evidence type="ECO:0000256" key="8">
    <source>
        <dbReference type="ARBA" id="ARBA00023136"/>
    </source>
</evidence>
<dbReference type="RefSeq" id="XP_033400100.1">
    <property type="nucleotide sequence ID" value="XM_033538784.1"/>
</dbReference>
<evidence type="ECO:0000256" key="6">
    <source>
        <dbReference type="ARBA" id="ARBA00022989"/>
    </source>
</evidence>
<dbReference type="AlphaFoldDB" id="A0A6A6BL44"/>
<feature type="transmembrane region" description="Helical" evidence="12">
    <location>
        <begin position="88"/>
        <end position="107"/>
    </location>
</feature>
<reference evidence="13" key="1">
    <citation type="journal article" date="2020" name="Stud. Mycol.">
        <title>101 Dothideomycetes genomes: a test case for predicting lifestyles and emergence of pathogens.</title>
        <authorList>
            <person name="Haridas S."/>
            <person name="Albert R."/>
            <person name="Binder M."/>
            <person name="Bloem J."/>
            <person name="Labutti K."/>
            <person name="Salamov A."/>
            <person name="Andreopoulos B."/>
            <person name="Baker S."/>
            <person name="Barry K."/>
            <person name="Bills G."/>
            <person name="Bluhm B."/>
            <person name="Cannon C."/>
            <person name="Castanera R."/>
            <person name="Culley D."/>
            <person name="Daum C."/>
            <person name="Ezra D."/>
            <person name="Gonzalez J."/>
            <person name="Henrissat B."/>
            <person name="Kuo A."/>
            <person name="Liang C."/>
            <person name="Lipzen A."/>
            <person name="Lutzoni F."/>
            <person name="Magnuson J."/>
            <person name="Mondo S."/>
            <person name="Nolan M."/>
            <person name="Ohm R."/>
            <person name="Pangilinan J."/>
            <person name="Park H.-J."/>
            <person name="Ramirez L."/>
            <person name="Alfaro M."/>
            <person name="Sun H."/>
            <person name="Tritt A."/>
            <person name="Yoshinaga Y."/>
            <person name="Zwiers L.-H."/>
            <person name="Turgeon B."/>
            <person name="Goodwin S."/>
            <person name="Spatafora J."/>
            <person name="Crous P."/>
            <person name="Grigoriev I."/>
        </authorList>
    </citation>
    <scope>NUCLEOTIDE SEQUENCE</scope>
    <source>
        <strain evidence="13">CBS 121167</strain>
    </source>
</reference>
<evidence type="ECO:0000256" key="5">
    <source>
        <dbReference type="ARBA" id="ARBA00022792"/>
    </source>
</evidence>
<evidence type="ECO:0000256" key="2">
    <source>
        <dbReference type="ARBA" id="ARBA00009575"/>
    </source>
</evidence>
<proteinExistence type="inferred from homology"/>
<evidence type="ECO:0000256" key="11">
    <source>
        <dbReference type="SAM" id="MobiDB-lite"/>
    </source>
</evidence>
<keyword evidence="5 9" id="KW-0999">Mitochondrion inner membrane</keyword>
<dbReference type="PANTHER" id="PTHR31586:SF1">
    <property type="entry name" value="CYTOCHROME C OXIDASE ASSEMBLY PROTEIN COX20, MITOCHONDRIAL"/>
    <property type="match status" value="1"/>
</dbReference>
<protein>
    <recommendedName>
        <fullName evidence="3 9">Cytochrome c oxidase assembly protein COX20, mitochondrial</fullName>
    </recommendedName>
</protein>
<sequence length="197" mass="22207">MADDTRQGQAPAPDVTQSGDPNVRPYQGKVYEAVAAPQQRQNPNIMPGGTQHTAGGEKVEELALSKAVGMIQPHEFFEIHKYPCVREALLTGIGTGFGIGGIMGIWGKPLMKSCNWAMGAFCIMSIGGYEFCKRKIQLEKEGLTRAVEVMERKKDEKKIRREQAIAARRKAKEEQDRLDELRMKEEAKRSKSWWKVW</sequence>
<evidence type="ECO:0000256" key="10">
    <source>
        <dbReference type="SAM" id="Coils"/>
    </source>
</evidence>
<dbReference type="EMBL" id="ML995479">
    <property type="protein sequence ID" value="KAF2144388.1"/>
    <property type="molecule type" value="Genomic_DNA"/>
</dbReference>
<dbReference type="PIRSF" id="PIRSF007871">
    <property type="entry name" value="Cox20"/>
    <property type="match status" value="1"/>
</dbReference>
<accession>A0A6A6BL44</accession>
<organism evidence="13 14">
    <name type="scientific">Aplosporella prunicola CBS 121167</name>
    <dbReference type="NCBI Taxonomy" id="1176127"/>
    <lineage>
        <taxon>Eukaryota</taxon>
        <taxon>Fungi</taxon>
        <taxon>Dikarya</taxon>
        <taxon>Ascomycota</taxon>
        <taxon>Pezizomycotina</taxon>
        <taxon>Dothideomycetes</taxon>
        <taxon>Dothideomycetes incertae sedis</taxon>
        <taxon>Botryosphaeriales</taxon>
        <taxon>Aplosporellaceae</taxon>
        <taxon>Aplosporella</taxon>
    </lineage>
</organism>
<comment type="similarity">
    <text evidence="2 9">Belongs to the COX20 family.</text>
</comment>
<feature type="coiled-coil region" evidence="10">
    <location>
        <begin position="133"/>
        <end position="191"/>
    </location>
</feature>
<comment type="function">
    <text evidence="9">Involved in the assembly of the cytochrome c oxidase complex.</text>
</comment>
<evidence type="ECO:0000256" key="3">
    <source>
        <dbReference type="ARBA" id="ARBA00017689"/>
    </source>
</evidence>
<evidence type="ECO:0000256" key="7">
    <source>
        <dbReference type="ARBA" id="ARBA00023128"/>
    </source>
</evidence>
<keyword evidence="10" id="KW-0175">Coiled coil</keyword>
<dbReference type="InterPro" id="IPR022533">
    <property type="entry name" value="Cox20"/>
</dbReference>
<dbReference type="GeneID" id="54296280"/>
<dbReference type="OrthoDB" id="14603at2759"/>
<dbReference type="PANTHER" id="PTHR31586">
    <property type="entry name" value="CYTOCHROME C OXIDASE PROTEIN 20"/>
    <property type="match status" value="1"/>
</dbReference>
<evidence type="ECO:0000256" key="4">
    <source>
        <dbReference type="ARBA" id="ARBA00022692"/>
    </source>
</evidence>
<gene>
    <name evidence="13" type="ORF">K452DRAFT_266155</name>
</gene>
<evidence type="ECO:0000256" key="1">
    <source>
        <dbReference type="ARBA" id="ARBA00004273"/>
    </source>
</evidence>
<keyword evidence="6 12" id="KW-1133">Transmembrane helix</keyword>
<evidence type="ECO:0000256" key="9">
    <source>
        <dbReference type="PIRNR" id="PIRNR007871"/>
    </source>
</evidence>
<keyword evidence="7 9" id="KW-0496">Mitochondrion</keyword>
<evidence type="ECO:0000313" key="14">
    <source>
        <dbReference type="Proteomes" id="UP000799438"/>
    </source>
</evidence>
<feature type="region of interest" description="Disordered" evidence="11">
    <location>
        <begin position="1"/>
        <end position="25"/>
    </location>
</feature>
<keyword evidence="8 9" id="KW-0472">Membrane</keyword>
<keyword evidence="4 12" id="KW-0812">Transmembrane</keyword>